<evidence type="ECO:0008006" key="3">
    <source>
        <dbReference type="Google" id="ProtNLM"/>
    </source>
</evidence>
<organism evidence="1 2">
    <name type="scientific">Neokomagataea tanensis NBRC 106556</name>
    <dbReference type="NCBI Taxonomy" id="1223519"/>
    <lineage>
        <taxon>Bacteria</taxon>
        <taxon>Pseudomonadati</taxon>
        <taxon>Pseudomonadota</taxon>
        <taxon>Alphaproteobacteria</taxon>
        <taxon>Acetobacterales</taxon>
        <taxon>Acetobacteraceae</taxon>
        <taxon>Neokomagataea</taxon>
    </lineage>
</organism>
<keyword evidence="2" id="KW-1185">Reference proteome</keyword>
<evidence type="ECO:0000313" key="1">
    <source>
        <dbReference type="EMBL" id="GBR46432.1"/>
    </source>
</evidence>
<dbReference type="EMBL" id="BAQB01000014">
    <property type="protein sequence ID" value="GBR46432.1"/>
    <property type="molecule type" value="Genomic_DNA"/>
</dbReference>
<dbReference type="Gene3D" id="3.40.50.12580">
    <property type="match status" value="1"/>
</dbReference>
<protein>
    <recommendedName>
        <fullName evidence="3">Glycerophosphotransferase</fullName>
    </recommendedName>
</protein>
<accession>A0ABQ0QJ00</accession>
<dbReference type="InterPro" id="IPR043148">
    <property type="entry name" value="TagF_C"/>
</dbReference>
<comment type="caution">
    <text evidence="1">The sequence shown here is derived from an EMBL/GenBank/DDBJ whole genome shotgun (WGS) entry which is preliminary data.</text>
</comment>
<proteinExistence type="predicted"/>
<reference evidence="1" key="1">
    <citation type="submission" date="2013-04" db="EMBL/GenBank/DDBJ databases">
        <title>The genome sequencing project of 58 acetic acid bacteria.</title>
        <authorList>
            <person name="Okamoto-Kainuma A."/>
            <person name="Ishikawa M."/>
            <person name="Umino S."/>
            <person name="Koizumi Y."/>
            <person name="Shiwa Y."/>
            <person name="Yoshikawa H."/>
            <person name="Matsutani M."/>
            <person name="Matsushita K."/>
        </authorList>
    </citation>
    <scope>NUCLEOTIDE SEQUENCE</scope>
    <source>
        <strain evidence="1">NBRC 106556</strain>
    </source>
</reference>
<name>A0ABQ0QJ00_9PROT</name>
<gene>
    <name evidence="1" type="ORF">AA106556_1107</name>
</gene>
<sequence>MRVVFPLIAQRHQALHALPIAFEMASRHTDVSVDVACLTPGHLELARSIAQLYPEAKLRLTLLPLSPALRQRIETRGLRVIDRLYGLFVSRRYLNGFDAIIVPEATSLYLRHMGVTRPRMIWTGHGAGDRAIGFAQHLRKFDFLLLPGRKIEERMLKEGIARPGAYARGIYGKFDIVHRLQKHRPKLFQNERTTLLYNPHFVRRFSSWPLMGEKLLDFFAQQEHYNVVFAPHFRLFDNRRAEADALKRRYEGVHHLLIDPGSQRSIDMTYTLAADMYIGDVSSQAAEFVIHPRPCLFLNAHHVAWKDDPNYLSWTLGPVTETLDDPAASIAHAFKTHPEFLETQRQYLYDTFETHGDKPTAPLGADAIIAFLQRAV</sequence>
<dbReference type="RefSeq" id="WP_068168059.1">
    <property type="nucleotide sequence ID" value="NZ_BAQB01000014.1"/>
</dbReference>
<dbReference type="Proteomes" id="UP001062443">
    <property type="component" value="Unassembled WGS sequence"/>
</dbReference>
<evidence type="ECO:0000313" key="2">
    <source>
        <dbReference type="Proteomes" id="UP001062443"/>
    </source>
</evidence>